<evidence type="ECO:0000256" key="6">
    <source>
        <dbReference type="SAM" id="MobiDB-lite"/>
    </source>
</evidence>
<dbReference type="PANTHER" id="PTHR13159:SF0">
    <property type="entry name" value="RADIAL SPOKE HEAD 6 HOMOLOG A"/>
    <property type="match status" value="1"/>
</dbReference>
<sequence>MPGEESNTFDNIAQKRESLQEIKINNGVNAYDVLKNAMFKYLTGEQPTIENQVIVLSKIKNANCEDDRSSNGCGSHTDQTAFLQNEVSHYQKLFNDADFDQDSSAVQDIYKIANVIRTTGEGVGSDEYVKLNLSLRDVMSDYSIENVRFWGKIFGLKSNYYIFECEPHDLDAFSDIELPGTVDDTEEVHTEVVHEDVNPPLPKSLWKSPPDMPQEDVGEGVNLHIYFVSNSPSGPWTRLPHARPKHIVLSRLIHNFFTGNLEAAVTSYPQFPGTEANYLRAQIARISAGTQLAPEGYYRHRVEEEDDAKGLTECEENEDYTEKPVSEMTPENWVHKTAYILPQGRVTWLDPREVESESDDEEAEGDEVPKLVGLGEAPQEERGPPILTPILSDIPVHGQTPWIMRRFLNGAYIRISSQLWPGAHCVAWQGGFDNIYVGWGLKAVGSGFQPLLPRVQTAVCEDIKEIDDPSPLEEEKNKQEEEDDEGEDDDTEEGQPE</sequence>
<dbReference type="GO" id="GO:0060294">
    <property type="term" value="P:cilium movement involved in cell motility"/>
    <property type="evidence" value="ECO:0007669"/>
    <property type="project" value="InterPro"/>
</dbReference>
<keyword evidence="4" id="KW-0206">Cytoskeleton</keyword>
<dbReference type="InterPro" id="IPR006802">
    <property type="entry name" value="Radial_spoke"/>
</dbReference>
<comment type="subcellular location">
    <subcellularLocation>
        <location evidence="1">Cytoplasm</location>
        <location evidence="1">Cytoskeleton</location>
        <location evidence="1">Cilium axoneme</location>
    </subcellularLocation>
</comment>
<evidence type="ECO:0000256" key="2">
    <source>
        <dbReference type="ARBA" id="ARBA00022490"/>
    </source>
</evidence>
<organism evidence="7">
    <name type="scientific">Mesocestoides corti</name>
    <name type="common">Flatworm</name>
    <dbReference type="NCBI Taxonomy" id="53468"/>
    <lineage>
        <taxon>Eukaryota</taxon>
        <taxon>Metazoa</taxon>
        <taxon>Spiralia</taxon>
        <taxon>Lophotrochozoa</taxon>
        <taxon>Platyhelminthes</taxon>
        <taxon>Cestoda</taxon>
        <taxon>Eucestoda</taxon>
        <taxon>Cyclophyllidea</taxon>
        <taxon>Mesocestoididae</taxon>
        <taxon>Mesocestoides</taxon>
    </lineage>
</organism>
<evidence type="ECO:0000256" key="4">
    <source>
        <dbReference type="ARBA" id="ARBA00023212"/>
    </source>
</evidence>
<keyword evidence="2" id="KW-0963">Cytoplasm</keyword>
<evidence type="ECO:0000256" key="1">
    <source>
        <dbReference type="ARBA" id="ARBA00004430"/>
    </source>
</evidence>
<keyword evidence="3" id="KW-0969">Cilium</keyword>
<feature type="compositionally biased region" description="Acidic residues" evidence="6">
    <location>
        <begin position="480"/>
        <end position="497"/>
    </location>
</feature>
<dbReference type="AlphaFoldDB" id="A0A5K3EIU7"/>
<feature type="region of interest" description="Disordered" evidence="6">
    <location>
        <begin position="353"/>
        <end position="386"/>
    </location>
</feature>
<keyword evidence="5" id="KW-0966">Cell projection</keyword>
<feature type="compositionally biased region" description="Acidic residues" evidence="6">
    <location>
        <begin position="356"/>
        <end position="366"/>
    </location>
</feature>
<evidence type="ECO:0000256" key="5">
    <source>
        <dbReference type="ARBA" id="ARBA00023273"/>
    </source>
</evidence>
<evidence type="ECO:0000256" key="3">
    <source>
        <dbReference type="ARBA" id="ARBA00023069"/>
    </source>
</evidence>
<dbReference type="GO" id="GO:0001534">
    <property type="term" value="C:radial spoke"/>
    <property type="evidence" value="ECO:0007669"/>
    <property type="project" value="InterPro"/>
</dbReference>
<feature type="compositionally biased region" description="Basic and acidic residues" evidence="6">
    <location>
        <begin position="462"/>
        <end position="479"/>
    </location>
</feature>
<dbReference type="PANTHER" id="PTHR13159">
    <property type="entry name" value="RADIAL SPOKEHEAD-RELATED"/>
    <property type="match status" value="1"/>
</dbReference>
<evidence type="ECO:0000313" key="7">
    <source>
        <dbReference type="WBParaSite" id="MCU_000478-RB"/>
    </source>
</evidence>
<name>A0A5K3EIU7_MESCO</name>
<dbReference type="GO" id="GO:0035082">
    <property type="term" value="P:axoneme assembly"/>
    <property type="evidence" value="ECO:0007669"/>
    <property type="project" value="TreeGrafter"/>
</dbReference>
<protein>
    <submittedName>
        <fullName evidence="7">Radial spoke head protein 4 A</fullName>
    </submittedName>
</protein>
<accession>A0A5K3EIU7</accession>
<feature type="region of interest" description="Disordered" evidence="6">
    <location>
        <begin position="462"/>
        <end position="497"/>
    </location>
</feature>
<dbReference type="Pfam" id="PF04712">
    <property type="entry name" value="Radial_spoke"/>
    <property type="match status" value="1"/>
</dbReference>
<dbReference type="WBParaSite" id="MCU_000478-RB">
    <property type="protein sequence ID" value="MCU_000478-RB"/>
    <property type="gene ID" value="MCU_000478"/>
</dbReference>
<proteinExistence type="predicted"/>
<reference evidence="7" key="1">
    <citation type="submission" date="2019-11" db="UniProtKB">
        <authorList>
            <consortium name="WormBaseParasite"/>
        </authorList>
    </citation>
    <scope>IDENTIFICATION</scope>
</reference>